<dbReference type="InterPro" id="IPR043129">
    <property type="entry name" value="ATPase_NBD"/>
</dbReference>
<dbReference type="Pfam" id="PF02541">
    <property type="entry name" value="Ppx-GppA"/>
    <property type="match status" value="2"/>
</dbReference>
<gene>
    <name evidence="3" type="ORF">NFI88_04980</name>
</gene>
<dbReference type="RefSeq" id="WP_422918943.1">
    <property type="nucleotide sequence ID" value="NZ_JAMZEJ010000003.1"/>
</dbReference>
<dbReference type="PANTHER" id="PTHR30005:SF0">
    <property type="entry name" value="RETROGRADE REGULATION PROTEIN 2"/>
    <property type="match status" value="1"/>
</dbReference>
<dbReference type="CDD" id="cd24054">
    <property type="entry name" value="ASKHA_NBD_AaPPX-GppA_MtPPX2-like"/>
    <property type="match status" value="1"/>
</dbReference>
<comment type="caution">
    <text evidence="3">The sequence shown here is derived from an EMBL/GenBank/DDBJ whole genome shotgun (WGS) entry which is preliminary data.</text>
</comment>
<dbReference type="PANTHER" id="PTHR30005">
    <property type="entry name" value="EXOPOLYPHOSPHATASE"/>
    <property type="match status" value="1"/>
</dbReference>
<feature type="domain" description="Ppx/GppA phosphatase N-terminal" evidence="2">
    <location>
        <begin position="136"/>
        <end position="341"/>
    </location>
</feature>
<dbReference type="InterPro" id="IPR050273">
    <property type="entry name" value="GppA/Ppx_hydrolase"/>
</dbReference>
<evidence type="ECO:0000313" key="3">
    <source>
        <dbReference type="EMBL" id="MCQ8240194.1"/>
    </source>
</evidence>
<keyword evidence="4" id="KW-1185">Reference proteome</keyword>
<accession>A0ABT1VWX2</accession>
<name>A0ABT1VWX2_9PROT</name>
<dbReference type="SUPFAM" id="SSF53067">
    <property type="entry name" value="Actin-like ATPase domain"/>
    <property type="match status" value="2"/>
</dbReference>
<evidence type="ECO:0000259" key="2">
    <source>
        <dbReference type="Pfam" id="PF02541"/>
    </source>
</evidence>
<dbReference type="Gene3D" id="3.30.420.150">
    <property type="entry name" value="Exopolyphosphatase. Domain 2"/>
    <property type="match status" value="2"/>
</dbReference>
<dbReference type="Gene3D" id="3.30.420.40">
    <property type="match status" value="1"/>
</dbReference>
<feature type="region of interest" description="Disordered" evidence="1">
    <location>
        <begin position="346"/>
        <end position="373"/>
    </location>
</feature>
<evidence type="ECO:0000256" key="1">
    <source>
        <dbReference type="SAM" id="MobiDB-lite"/>
    </source>
</evidence>
<reference evidence="3 4" key="1">
    <citation type="submission" date="2022-06" db="EMBL/GenBank/DDBJ databases">
        <title>Rhizosaccharibacter gen. nov. sp. nov. KSS12, endophytic bacteria isolated from sugarcane.</title>
        <authorList>
            <person name="Pitiwittayakul N."/>
        </authorList>
    </citation>
    <scope>NUCLEOTIDE SEQUENCE [LARGE SCALE GENOMIC DNA]</scope>
    <source>
        <strain evidence="3 4">KSS12</strain>
    </source>
</reference>
<protein>
    <submittedName>
        <fullName evidence="3">Ppx/GppA family phosphatase</fullName>
    </submittedName>
</protein>
<dbReference type="Proteomes" id="UP001524547">
    <property type="component" value="Unassembled WGS sequence"/>
</dbReference>
<dbReference type="EMBL" id="JAMZEJ010000003">
    <property type="protein sequence ID" value="MCQ8240194.1"/>
    <property type="molecule type" value="Genomic_DNA"/>
</dbReference>
<dbReference type="InterPro" id="IPR003695">
    <property type="entry name" value="Ppx_GppA_N"/>
</dbReference>
<sequence>MSFAALDLGTNNCRLLIAAPTRDGEFRVLDSFSRIVRLGEGLQNSGQLSPAAMDRTLDALRICASRLSRRPIHGLRAVATEACRRAGNGRTFLDRVKRETGLFFEVISTREEAELALESCSALLHAPPGGFPRASLRARGVREPEAPPPERALLFDIGGGSTEIAWIRLDRDAGGRPAQTLIGYHSIPVGVVTLFEQFGESVFEPDGYAAMVDHVTDRLRPFEAVHCIAREVRRGTVRLLGTSGTVTTLASVALDLPRYNRSQVDGTMLDRMDAAAAIRTLRRLGPDGLRRHPCVGPERIGSVLPGCAIFDAIHRLWPTAEVAVADRGLRDGLLLRMMRKEDLRAAPTPRRAVRRPAPVRRGDWNGFPAAAAP</sequence>
<feature type="domain" description="Ppx/GppA phosphatase N-terminal" evidence="2">
    <location>
        <begin position="22"/>
        <end position="117"/>
    </location>
</feature>
<evidence type="ECO:0000313" key="4">
    <source>
        <dbReference type="Proteomes" id="UP001524547"/>
    </source>
</evidence>
<proteinExistence type="predicted"/>
<organism evidence="3 4">
    <name type="scientific">Rhizosaccharibacter radicis</name>
    <dbReference type="NCBI Taxonomy" id="2782605"/>
    <lineage>
        <taxon>Bacteria</taxon>
        <taxon>Pseudomonadati</taxon>
        <taxon>Pseudomonadota</taxon>
        <taxon>Alphaproteobacteria</taxon>
        <taxon>Acetobacterales</taxon>
        <taxon>Acetobacteraceae</taxon>
        <taxon>Rhizosaccharibacter</taxon>
    </lineage>
</organism>